<keyword evidence="1" id="KW-0472">Membrane</keyword>
<evidence type="ECO:0000256" key="1">
    <source>
        <dbReference type="SAM" id="Phobius"/>
    </source>
</evidence>
<feature type="transmembrane region" description="Helical" evidence="1">
    <location>
        <begin position="186"/>
        <end position="204"/>
    </location>
</feature>
<accession>A0ABS9D8U3</accession>
<sequence length="312" mass="36293">MNNEINSMQNYDSSINMIAAFRQKYSDVKQLSFIQMLMSVWMPIVLALFALALKSQLIVGFLGIPQLDVTIYVSFYCIVIALADLFLFNSFIETGKELAAKIQELFDTNVLGLPWNITLAGPKPDGEVIYNLKNTFYKVKCNKREHLINWYNPKVANVSHNKAVLLCQRMNLYWDKSLRETVNQRVFISLLCWCVFIMIIALNHDLSLRTLLLTVICPLLPILSYSIKLISDNRKSISTMTRLKELLESAWADAANQELTIEKLREVQNEIYQHRKTNRPISDRFYWKRKDDFEGDAEYSIEQMITDIERQP</sequence>
<comment type="caution">
    <text evidence="2">The sequence shown here is derived from an EMBL/GenBank/DDBJ whole genome shotgun (WGS) entry which is preliminary data.</text>
</comment>
<keyword evidence="1" id="KW-0812">Transmembrane</keyword>
<keyword evidence="1" id="KW-1133">Transmembrane helix</keyword>
<name>A0ABS9D8U3_9ALTE</name>
<keyword evidence="3" id="KW-1185">Reference proteome</keyword>
<organism evidence="2 3">
    <name type="scientific">Paraglaciecola algarum</name>
    <dbReference type="NCBI Taxonomy" id="3050085"/>
    <lineage>
        <taxon>Bacteria</taxon>
        <taxon>Pseudomonadati</taxon>
        <taxon>Pseudomonadota</taxon>
        <taxon>Gammaproteobacteria</taxon>
        <taxon>Alteromonadales</taxon>
        <taxon>Alteromonadaceae</taxon>
        <taxon>Paraglaciecola</taxon>
    </lineage>
</organism>
<reference evidence="2 3" key="1">
    <citation type="submission" date="2022-01" db="EMBL/GenBank/DDBJ databases">
        <title>Paraglaciecola sp. G1-23.</title>
        <authorList>
            <person name="Jin M.S."/>
            <person name="Han D.M."/>
            <person name="Kim H.M."/>
            <person name="Jeon C.O."/>
        </authorList>
    </citation>
    <scope>NUCLEOTIDE SEQUENCE [LARGE SCALE GENOMIC DNA]</scope>
    <source>
        <strain evidence="2 3">G1-23</strain>
    </source>
</reference>
<proteinExistence type="predicted"/>
<feature type="transmembrane region" description="Helical" evidence="1">
    <location>
        <begin position="73"/>
        <end position="92"/>
    </location>
</feature>
<evidence type="ECO:0000313" key="2">
    <source>
        <dbReference type="EMBL" id="MCF2948795.1"/>
    </source>
</evidence>
<dbReference type="Proteomes" id="UP001521137">
    <property type="component" value="Unassembled WGS sequence"/>
</dbReference>
<evidence type="ECO:0000313" key="3">
    <source>
        <dbReference type="Proteomes" id="UP001521137"/>
    </source>
</evidence>
<dbReference type="RefSeq" id="WP_235312817.1">
    <property type="nucleotide sequence ID" value="NZ_JAKGAS010000006.1"/>
</dbReference>
<gene>
    <name evidence="2" type="ORF">L0668_11805</name>
</gene>
<dbReference type="Pfam" id="PF18159">
    <property type="entry name" value="S_4TM"/>
    <property type="match status" value="1"/>
</dbReference>
<feature type="transmembrane region" description="Helical" evidence="1">
    <location>
        <begin position="31"/>
        <end position="53"/>
    </location>
</feature>
<dbReference type="InterPro" id="IPR049920">
    <property type="entry name" value="IK1_05631-like"/>
</dbReference>
<dbReference type="EMBL" id="JAKGAS010000006">
    <property type="protein sequence ID" value="MCF2948795.1"/>
    <property type="molecule type" value="Genomic_DNA"/>
</dbReference>
<protein>
    <submittedName>
        <fullName evidence="2">S-4TM family putative pore-forming effector</fullName>
    </submittedName>
</protein>
<feature type="transmembrane region" description="Helical" evidence="1">
    <location>
        <begin position="210"/>
        <end position="230"/>
    </location>
</feature>